<feature type="region of interest" description="Disordered" evidence="2">
    <location>
        <begin position="62"/>
        <end position="112"/>
    </location>
</feature>
<comment type="caution">
    <text evidence="3">The sequence shown here is derived from an EMBL/GenBank/DDBJ whole genome shotgun (WGS) entry which is preliminary data.</text>
</comment>
<dbReference type="GO" id="GO:0006364">
    <property type="term" value="P:rRNA processing"/>
    <property type="evidence" value="ECO:0007669"/>
    <property type="project" value="TreeGrafter"/>
</dbReference>
<reference evidence="3 4" key="1">
    <citation type="submission" date="2018-04" db="EMBL/GenBank/DDBJ databases">
        <title>The genome of golden apple snail Pomacea canaliculata provides insight into stress tolerance and invasive adaptation.</title>
        <authorList>
            <person name="Liu C."/>
            <person name="Liu B."/>
            <person name="Ren Y."/>
            <person name="Zhang Y."/>
            <person name="Wang H."/>
            <person name="Li S."/>
            <person name="Jiang F."/>
            <person name="Yin L."/>
            <person name="Zhang G."/>
            <person name="Qian W."/>
            <person name="Fan W."/>
        </authorList>
    </citation>
    <scope>NUCLEOTIDE SEQUENCE [LARGE SCALE GENOMIC DNA]</scope>
    <source>
        <strain evidence="3">SZHN2017</strain>
        <tissue evidence="3">Muscle</tissue>
    </source>
</reference>
<evidence type="ECO:0000256" key="1">
    <source>
        <dbReference type="ARBA" id="ARBA00007114"/>
    </source>
</evidence>
<feature type="compositionally biased region" description="Basic and acidic residues" evidence="2">
    <location>
        <begin position="407"/>
        <end position="422"/>
    </location>
</feature>
<dbReference type="InterPro" id="IPR007955">
    <property type="entry name" value="Bystin"/>
</dbReference>
<evidence type="ECO:0000256" key="2">
    <source>
        <dbReference type="SAM" id="MobiDB-lite"/>
    </source>
</evidence>
<feature type="region of interest" description="Disordered" evidence="2">
    <location>
        <begin position="407"/>
        <end position="431"/>
    </location>
</feature>
<dbReference type="Proteomes" id="UP000245119">
    <property type="component" value="Linkage Group LG4"/>
</dbReference>
<name>A0A2T7PGH3_POMCA</name>
<protein>
    <recommendedName>
        <fullName evidence="5">Bystin</fullName>
    </recommendedName>
</protein>
<feature type="compositionally biased region" description="Basic and acidic residues" evidence="2">
    <location>
        <begin position="70"/>
        <end position="82"/>
    </location>
</feature>
<accession>A0A2T7PGH3</accession>
<evidence type="ECO:0000313" key="4">
    <source>
        <dbReference type="Proteomes" id="UP000245119"/>
    </source>
</evidence>
<dbReference type="AlphaFoldDB" id="A0A2T7PGH3"/>
<evidence type="ECO:0000313" key="3">
    <source>
        <dbReference type="EMBL" id="PVD32528.1"/>
    </source>
</evidence>
<dbReference type="Gene3D" id="1.25.40.480">
    <property type="match status" value="1"/>
</dbReference>
<dbReference type="PANTHER" id="PTHR12821:SF0">
    <property type="entry name" value="BYSTIN"/>
    <property type="match status" value="1"/>
</dbReference>
<dbReference type="GO" id="GO:0030688">
    <property type="term" value="C:preribosome, small subunit precursor"/>
    <property type="evidence" value="ECO:0007669"/>
    <property type="project" value="TreeGrafter"/>
</dbReference>
<sequence>MPKIKKKSFGDRVERGVSLAEQIIHDKSVKQSGRTKQRNRRVGDDEYVDQKLSKKILAQARLQQEELEEEHGVSHSKKDAGSKKAHQKVSLGAKSDDSDSEEELCESEHSLDPLVIDEEDEKALEAFMSKTPKVQRTLADIIAEKLTEKQTEVRTHLSDDASVRLQDLDEKLVQCFQTVGEILSKYRSGKLPKIFKRLPNLDKWEQFLYITKPEKWTAAAVYQATRIFVSNLSTHLAQQFLNVVLLPRIRDDIAEYKKLNFHLYAVINGFCDWVIEDYIAHHIYNYLQAGDCTLREAIILSSLLSQNSVPMLHSAVAISKIAMMEYTGATSIFIRTLLDKKYALPYSTVDTLMAHFLRFMQDERKLPVLWHQCLLTFVQRYKCDLTAEQKEQLYQLLHKHEHHEISPEVRRELQHSVCRGEETPEQNSMQE</sequence>
<dbReference type="STRING" id="400727.A0A2T7PGH3"/>
<dbReference type="GO" id="GO:0005737">
    <property type="term" value="C:cytoplasm"/>
    <property type="evidence" value="ECO:0007669"/>
    <property type="project" value="TreeGrafter"/>
</dbReference>
<evidence type="ECO:0008006" key="5">
    <source>
        <dbReference type="Google" id="ProtNLM"/>
    </source>
</evidence>
<feature type="region of interest" description="Disordered" evidence="2">
    <location>
        <begin position="24"/>
        <end position="46"/>
    </location>
</feature>
<dbReference type="EMBL" id="PZQS01000004">
    <property type="protein sequence ID" value="PVD32528.1"/>
    <property type="molecule type" value="Genomic_DNA"/>
</dbReference>
<dbReference type="PANTHER" id="PTHR12821">
    <property type="entry name" value="BYSTIN"/>
    <property type="match status" value="1"/>
</dbReference>
<dbReference type="GO" id="GO:0030515">
    <property type="term" value="F:snoRNA binding"/>
    <property type="evidence" value="ECO:0007669"/>
    <property type="project" value="TreeGrafter"/>
</dbReference>
<dbReference type="OrthoDB" id="2192561at2759"/>
<dbReference type="Pfam" id="PF05291">
    <property type="entry name" value="Bystin"/>
    <property type="match status" value="1"/>
</dbReference>
<gene>
    <name evidence="3" type="ORF">C0Q70_07968</name>
</gene>
<keyword evidence="4" id="KW-1185">Reference proteome</keyword>
<organism evidence="3 4">
    <name type="scientific">Pomacea canaliculata</name>
    <name type="common">Golden apple snail</name>
    <dbReference type="NCBI Taxonomy" id="400727"/>
    <lineage>
        <taxon>Eukaryota</taxon>
        <taxon>Metazoa</taxon>
        <taxon>Spiralia</taxon>
        <taxon>Lophotrochozoa</taxon>
        <taxon>Mollusca</taxon>
        <taxon>Gastropoda</taxon>
        <taxon>Caenogastropoda</taxon>
        <taxon>Architaenioglossa</taxon>
        <taxon>Ampullarioidea</taxon>
        <taxon>Ampullariidae</taxon>
        <taxon>Pomacea</taxon>
    </lineage>
</organism>
<comment type="similarity">
    <text evidence="1">Belongs to the bystin family.</text>
</comment>
<proteinExistence type="inferred from homology"/>
<dbReference type="GO" id="GO:0005730">
    <property type="term" value="C:nucleolus"/>
    <property type="evidence" value="ECO:0007669"/>
    <property type="project" value="TreeGrafter"/>
</dbReference>